<protein>
    <submittedName>
        <fullName evidence="1">6472_t:CDS:1</fullName>
    </submittedName>
</protein>
<keyword evidence="2" id="KW-1185">Reference proteome</keyword>
<dbReference type="AlphaFoldDB" id="A0A9N9JFX5"/>
<evidence type="ECO:0000313" key="1">
    <source>
        <dbReference type="EMBL" id="CAG8779609.1"/>
    </source>
</evidence>
<comment type="caution">
    <text evidence="1">The sequence shown here is derived from an EMBL/GenBank/DDBJ whole genome shotgun (WGS) entry which is preliminary data.</text>
</comment>
<dbReference type="EMBL" id="CAJVPY010021448">
    <property type="protein sequence ID" value="CAG8779609.1"/>
    <property type="molecule type" value="Genomic_DNA"/>
</dbReference>
<organism evidence="1 2">
    <name type="scientific">Dentiscutata erythropus</name>
    <dbReference type="NCBI Taxonomy" id="1348616"/>
    <lineage>
        <taxon>Eukaryota</taxon>
        <taxon>Fungi</taxon>
        <taxon>Fungi incertae sedis</taxon>
        <taxon>Mucoromycota</taxon>
        <taxon>Glomeromycotina</taxon>
        <taxon>Glomeromycetes</taxon>
        <taxon>Diversisporales</taxon>
        <taxon>Gigasporaceae</taxon>
        <taxon>Dentiscutata</taxon>
    </lineage>
</organism>
<reference evidence="1" key="1">
    <citation type="submission" date="2021-06" db="EMBL/GenBank/DDBJ databases">
        <authorList>
            <person name="Kallberg Y."/>
            <person name="Tangrot J."/>
            <person name="Rosling A."/>
        </authorList>
    </citation>
    <scope>NUCLEOTIDE SEQUENCE</scope>
    <source>
        <strain evidence="1">MA453B</strain>
    </source>
</reference>
<evidence type="ECO:0000313" key="2">
    <source>
        <dbReference type="Proteomes" id="UP000789405"/>
    </source>
</evidence>
<dbReference type="Proteomes" id="UP000789405">
    <property type="component" value="Unassembled WGS sequence"/>
</dbReference>
<accession>A0A9N9JFX5</accession>
<name>A0A9N9JFX5_9GLOM</name>
<gene>
    <name evidence="1" type="ORF">DERYTH_LOCUS19486</name>
</gene>
<proteinExistence type="predicted"/>
<feature type="non-terminal residue" evidence="1">
    <location>
        <position position="1"/>
    </location>
</feature>
<sequence length="43" mass="5013">LSIQNPLSVQSLCNIVDHLFNLFKLRIVDHPFNLELETGSNWF</sequence>